<comment type="caution">
    <text evidence="1">The sequence shown here is derived from an EMBL/GenBank/DDBJ whole genome shotgun (WGS) entry which is preliminary data.</text>
</comment>
<dbReference type="RefSeq" id="WP_157339822.1">
    <property type="nucleotide sequence ID" value="NZ_WSEK01000003.1"/>
</dbReference>
<reference evidence="1 2" key="1">
    <citation type="submission" date="2019-12" db="EMBL/GenBank/DDBJ databases">
        <authorList>
            <person name="Huq M.A."/>
        </authorList>
    </citation>
    <scope>NUCLEOTIDE SEQUENCE [LARGE SCALE GENOMIC DNA]</scope>
    <source>
        <strain evidence="1 2">MAH-18</strain>
    </source>
</reference>
<evidence type="ECO:0000313" key="1">
    <source>
        <dbReference type="EMBL" id="MVQ47685.1"/>
    </source>
</evidence>
<dbReference type="EMBL" id="WSEK01000003">
    <property type="protein sequence ID" value="MVQ47685.1"/>
    <property type="molecule type" value="Genomic_DNA"/>
</dbReference>
<dbReference type="AlphaFoldDB" id="A0A6L6XPY3"/>
<organism evidence="1 2">
    <name type="scientific">Nocardioides agri</name>
    <dbReference type="NCBI Taxonomy" id="2682843"/>
    <lineage>
        <taxon>Bacteria</taxon>
        <taxon>Bacillati</taxon>
        <taxon>Actinomycetota</taxon>
        <taxon>Actinomycetes</taxon>
        <taxon>Propionibacteriales</taxon>
        <taxon>Nocardioidaceae</taxon>
        <taxon>Nocardioides</taxon>
    </lineage>
</organism>
<dbReference type="Proteomes" id="UP000473525">
    <property type="component" value="Unassembled WGS sequence"/>
</dbReference>
<keyword evidence="2" id="KW-1185">Reference proteome</keyword>
<accession>A0A6L6XPY3</accession>
<name>A0A6L6XPY3_9ACTN</name>
<protein>
    <recommendedName>
        <fullName evidence="3">SHOCT domain-containing protein</fullName>
    </recommendedName>
</protein>
<proteinExistence type="predicted"/>
<gene>
    <name evidence="1" type="ORF">GON03_00715</name>
</gene>
<evidence type="ECO:0000313" key="2">
    <source>
        <dbReference type="Proteomes" id="UP000473525"/>
    </source>
</evidence>
<evidence type="ECO:0008006" key="3">
    <source>
        <dbReference type="Google" id="ProtNLM"/>
    </source>
</evidence>
<sequence>MSDALRLTDTPDLDLLEYVLVSAPSVSGLDQVAAAAAELVTGGVIRLVDVVGLVRADDEAGVRVVRLEDAPPLAALAALADGGVLLSRHDVELAAVTLAPGDAALLLLVEDCWASALSSAARRSGGRLTAGERVGRDRVLAALDEPGRTDLLDRSPLGTARRTGAAPLVDQVAQVRKLAHLVERGLLSLDQYEVQRRRVLEA</sequence>